<dbReference type="RefSeq" id="WP_183558504.1">
    <property type="nucleotide sequence ID" value="NZ_JACHBX010000006.1"/>
</dbReference>
<evidence type="ECO:0000313" key="2">
    <source>
        <dbReference type="EMBL" id="MBB6136552.1"/>
    </source>
</evidence>
<keyword evidence="3" id="KW-1185">Reference proteome</keyword>
<proteinExistence type="predicted"/>
<dbReference type="AlphaFoldDB" id="A0A7W9X4U0"/>
<gene>
    <name evidence="2" type="ORF">HD842_004730</name>
</gene>
<name>A0A7W9X4U0_9BURK</name>
<protein>
    <recommendedName>
        <fullName evidence="4">Lipoprotein</fullName>
    </recommendedName>
</protein>
<accession>A0A7W9X4U0</accession>
<feature type="chain" id="PRO_5031346920" description="Lipoprotein" evidence="1">
    <location>
        <begin position="26"/>
        <end position="171"/>
    </location>
</feature>
<keyword evidence="1" id="KW-0732">Signal</keyword>
<feature type="signal peptide" evidence="1">
    <location>
        <begin position="1"/>
        <end position="25"/>
    </location>
</feature>
<evidence type="ECO:0000256" key="1">
    <source>
        <dbReference type="SAM" id="SignalP"/>
    </source>
</evidence>
<comment type="caution">
    <text evidence="2">The sequence shown here is derived from an EMBL/GenBank/DDBJ whole genome shotgun (WGS) entry which is preliminary data.</text>
</comment>
<evidence type="ECO:0000313" key="3">
    <source>
        <dbReference type="Proteomes" id="UP000540787"/>
    </source>
</evidence>
<organism evidence="2 3">
    <name type="scientific">Massilia aurea</name>
    <dbReference type="NCBI Taxonomy" id="373040"/>
    <lineage>
        <taxon>Bacteria</taxon>
        <taxon>Pseudomonadati</taxon>
        <taxon>Pseudomonadota</taxon>
        <taxon>Betaproteobacteria</taxon>
        <taxon>Burkholderiales</taxon>
        <taxon>Oxalobacteraceae</taxon>
        <taxon>Telluria group</taxon>
        <taxon>Massilia</taxon>
    </lineage>
</organism>
<dbReference type="EMBL" id="JACHBX010000006">
    <property type="protein sequence ID" value="MBB6136552.1"/>
    <property type="molecule type" value="Genomic_DNA"/>
</dbReference>
<reference evidence="2 3" key="1">
    <citation type="submission" date="2020-08" db="EMBL/GenBank/DDBJ databases">
        <title>The Agave Microbiome: Exploring the role of microbial communities in plant adaptations to desert environments.</title>
        <authorList>
            <person name="Partida-Martinez L.P."/>
        </authorList>
    </citation>
    <scope>NUCLEOTIDE SEQUENCE [LARGE SCALE GENOMIC DNA]</scope>
    <source>
        <strain evidence="2 3">AT3.2</strain>
    </source>
</reference>
<evidence type="ECO:0008006" key="4">
    <source>
        <dbReference type="Google" id="ProtNLM"/>
    </source>
</evidence>
<dbReference type="Proteomes" id="UP000540787">
    <property type="component" value="Unassembled WGS sequence"/>
</dbReference>
<sequence>MMKTKQYTQSILCGLALTGVSVCQAAGTYKTFTDEINCGKAKLSIQSTCARGDDDMSLNVCKPQKMTMSSAGAVRSAALPELNQGDIKSIKEEEGSVSELYVIRMGCAQVANANYAILYYSVGGGTAPYSEFWTAYDESGKLLDSKNFPLHGNALEKMYKKMKKVNSIMPE</sequence>